<sequence length="181" mass="20059">MIFEFTAKHMLSYEPEKSSDTIALNLSNFLEGLMAFPISVPGTAFYRCKKRQQKVIQVISKLVEERMNSGEGGRISKTDFLDQIMEDMRTESFLTKEFATHVLFGILLASFEIVSSTIALAINEANILGKCGFGIVYKGVLHDGTQIAVKRMECVGEGTKGMAEFQAEIAVLSKVRHLVAL</sequence>
<organism evidence="11 12">
    <name type="scientific">Gossypium arboreum</name>
    <name type="common">Tree cotton</name>
    <name type="synonym">Gossypium nanking</name>
    <dbReference type="NCBI Taxonomy" id="29729"/>
    <lineage>
        <taxon>Eukaryota</taxon>
        <taxon>Viridiplantae</taxon>
        <taxon>Streptophyta</taxon>
        <taxon>Embryophyta</taxon>
        <taxon>Tracheophyta</taxon>
        <taxon>Spermatophyta</taxon>
        <taxon>Magnoliopsida</taxon>
        <taxon>eudicotyledons</taxon>
        <taxon>Gunneridae</taxon>
        <taxon>Pentapetalae</taxon>
        <taxon>rosids</taxon>
        <taxon>malvids</taxon>
        <taxon>Malvales</taxon>
        <taxon>Malvaceae</taxon>
        <taxon>Malvoideae</taxon>
        <taxon>Gossypium</taxon>
    </lineage>
</organism>
<name>A0ABR0N318_GOSAR</name>
<dbReference type="SUPFAM" id="SSF56112">
    <property type="entry name" value="Protein kinase-like (PK-like)"/>
    <property type="match status" value="1"/>
</dbReference>
<dbReference type="Gene3D" id="3.30.200.20">
    <property type="entry name" value="Phosphorylase Kinase, domain 1"/>
    <property type="match status" value="1"/>
</dbReference>
<proteinExistence type="predicted"/>
<evidence type="ECO:0000256" key="4">
    <source>
        <dbReference type="ARBA" id="ARBA00022729"/>
    </source>
</evidence>
<keyword evidence="7" id="KW-0472">Membrane</keyword>
<dbReference type="PANTHER" id="PTHR47986">
    <property type="entry name" value="OSJNBA0070M12.3 PROTEIN"/>
    <property type="match status" value="1"/>
</dbReference>
<dbReference type="PANTHER" id="PTHR47986:SF10">
    <property type="entry name" value="RECEPTOR-LIKE KINASE TMK4"/>
    <property type="match status" value="1"/>
</dbReference>
<evidence type="ECO:0000256" key="6">
    <source>
        <dbReference type="ARBA" id="ARBA00022989"/>
    </source>
</evidence>
<gene>
    <name evidence="11" type="ORF">PVK06_039420</name>
</gene>
<dbReference type="InterPro" id="IPR052422">
    <property type="entry name" value="Auxin_Ser/Thr_Kinase"/>
</dbReference>
<evidence type="ECO:0000256" key="7">
    <source>
        <dbReference type="ARBA" id="ARBA00023136"/>
    </source>
</evidence>
<feature type="domain" description="Protein kinase" evidence="10">
    <location>
        <begin position="122"/>
        <end position="181"/>
    </location>
</feature>
<evidence type="ECO:0000256" key="1">
    <source>
        <dbReference type="ARBA" id="ARBA00004167"/>
    </source>
</evidence>
<protein>
    <recommendedName>
        <fullName evidence="10">Protein kinase domain-containing protein</fullName>
    </recommendedName>
</protein>
<keyword evidence="9" id="KW-0325">Glycoprotein</keyword>
<evidence type="ECO:0000256" key="9">
    <source>
        <dbReference type="ARBA" id="ARBA00023180"/>
    </source>
</evidence>
<keyword evidence="6" id="KW-1133">Transmembrane helix</keyword>
<keyword evidence="3" id="KW-0812">Transmembrane</keyword>
<dbReference type="InterPro" id="IPR011009">
    <property type="entry name" value="Kinase-like_dom_sf"/>
</dbReference>
<keyword evidence="12" id="KW-1185">Reference proteome</keyword>
<keyword evidence="2" id="KW-0433">Leucine-rich repeat</keyword>
<evidence type="ECO:0000256" key="5">
    <source>
        <dbReference type="ARBA" id="ARBA00022737"/>
    </source>
</evidence>
<dbReference type="Gene3D" id="1.10.630.10">
    <property type="entry name" value="Cytochrome P450"/>
    <property type="match status" value="1"/>
</dbReference>
<dbReference type="SUPFAM" id="SSF48264">
    <property type="entry name" value="Cytochrome P450"/>
    <property type="match status" value="1"/>
</dbReference>
<keyword evidence="8" id="KW-0675">Receptor</keyword>
<dbReference type="PROSITE" id="PS50011">
    <property type="entry name" value="PROTEIN_KINASE_DOM"/>
    <property type="match status" value="1"/>
</dbReference>
<dbReference type="InterPro" id="IPR036396">
    <property type="entry name" value="Cyt_P450_sf"/>
</dbReference>
<reference evidence="11 12" key="1">
    <citation type="submission" date="2023-03" db="EMBL/GenBank/DDBJ databases">
        <title>WGS of Gossypium arboreum.</title>
        <authorList>
            <person name="Yu D."/>
        </authorList>
    </citation>
    <scope>NUCLEOTIDE SEQUENCE [LARGE SCALE GENOMIC DNA]</scope>
    <source>
        <tissue evidence="11">Leaf</tissue>
    </source>
</reference>
<dbReference type="Proteomes" id="UP001358586">
    <property type="component" value="Chromosome 11"/>
</dbReference>
<dbReference type="InterPro" id="IPR000719">
    <property type="entry name" value="Prot_kinase_dom"/>
</dbReference>
<evidence type="ECO:0000256" key="8">
    <source>
        <dbReference type="ARBA" id="ARBA00023170"/>
    </source>
</evidence>
<accession>A0ABR0N318</accession>
<evidence type="ECO:0000256" key="2">
    <source>
        <dbReference type="ARBA" id="ARBA00022614"/>
    </source>
</evidence>
<evidence type="ECO:0000259" key="10">
    <source>
        <dbReference type="PROSITE" id="PS50011"/>
    </source>
</evidence>
<comment type="subcellular location">
    <subcellularLocation>
        <location evidence="1">Membrane</location>
        <topology evidence="1">Single-pass membrane protein</topology>
    </subcellularLocation>
</comment>
<dbReference type="EMBL" id="JARKNE010000011">
    <property type="protein sequence ID" value="KAK5784881.1"/>
    <property type="molecule type" value="Genomic_DNA"/>
</dbReference>
<keyword evidence="4" id="KW-0732">Signal</keyword>
<evidence type="ECO:0000313" key="11">
    <source>
        <dbReference type="EMBL" id="KAK5784881.1"/>
    </source>
</evidence>
<evidence type="ECO:0000256" key="3">
    <source>
        <dbReference type="ARBA" id="ARBA00022692"/>
    </source>
</evidence>
<keyword evidence="5" id="KW-0677">Repeat</keyword>
<evidence type="ECO:0000313" key="12">
    <source>
        <dbReference type="Proteomes" id="UP001358586"/>
    </source>
</evidence>
<comment type="caution">
    <text evidence="11">The sequence shown here is derived from an EMBL/GenBank/DDBJ whole genome shotgun (WGS) entry which is preliminary data.</text>
</comment>